<reference evidence="2" key="1">
    <citation type="submission" date="2019-08" db="EMBL/GenBank/DDBJ databases">
        <authorList>
            <person name="Kucharzyk K."/>
            <person name="Murdoch R.W."/>
            <person name="Higgins S."/>
            <person name="Loffler F."/>
        </authorList>
    </citation>
    <scope>NUCLEOTIDE SEQUENCE</scope>
</reference>
<evidence type="ECO:0000256" key="1">
    <source>
        <dbReference type="SAM" id="Phobius"/>
    </source>
</evidence>
<gene>
    <name evidence="2" type="ORF">SDC9_54690</name>
</gene>
<keyword evidence="1" id="KW-1133">Transmembrane helix</keyword>
<comment type="caution">
    <text evidence="2">The sequence shown here is derived from an EMBL/GenBank/DDBJ whole genome shotgun (WGS) entry which is preliminary data.</text>
</comment>
<sequence length="146" mass="15495">MNRIAKKKRPEGADIASGMALMVTGVATRAAPLVLLGVLLIGKGVAALKKRAAGGDQKPLPKGFVPVTPGKTPVLSTALKQKRRKDETIPQHAHLTDVSGQFDPVTGYYSLPEVVPCICPKCGTVTDTSRRFCYKCDTDLKKAHGG</sequence>
<name>A0A644WY21_9ZZZZ</name>
<feature type="transmembrane region" description="Helical" evidence="1">
    <location>
        <begin position="20"/>
        <end position="41"/>
    </location>
</feature>
<proteinExistence type="predicted"/>
<dbReference type="AlphaFoldDB" id="A0A644WY21"/>
<keyword evidence="1" id="KW-0472">Membrane</keyword>
<evidence type="ECO:0000313" key="2">
    <source>
        <dbReference type="EMBL" id="MPM08378.1"/>
    </source>
</evidence>
<keyword evidence="1" id="KW-0812">Transmembrane</keyword>
<accession>A0A644WY21</accession>
<organism evidence="2">
    <name type="scientific">bioreactor metagenome</name>
    <dbReference type="NCBI Taxonomy" id="1076179"/>
    <lineage>
        <taxon>unclassified sequences</taxon>
        <taxon>metagenomes</taxon>
        <taxon>ecological metagenomes</taxon>
    </lineage>
</organism>
<protein>
    <submittedName>
        <fullName evidence="2">Uncharacterized protein</fullName>
    </submittedName>
</protein>
<dbReference type="EMBL" id="VSSQ01001443">
    <property type="protein sequence ID" value="MPM08378.1"/>
    <property type="molecule type" value="Genomic_DNA"/>
</dbReference>